<dbReference type="EMBL" id="BATL01000080">
    <property type="protein sequence ID" value="GAD77579.1"/>
    <property type="molecule type" value="Genomic_DNA"/>
</dbReference>
<dbReference type="GO" id="GO:0003677">
    <property type="term" value="F:DNA binding"/>
    <property type="evidence" value="ECO:0007669"/>
    <property type="project" value="UniProtKB-UniRule"/>
</dbReference>
<dbReference type="AlphaFoldDB" id="U3C869"/>
<proteinExistence type="predicted"/>
<dbReference type="SMART" id="SM00862">
    <property type="entry name" value="Trans_reg_C"/>
    <property type="match status" value="1"/>
</dbReference>
<reference evidence="4 5" key="1">
    <citation type="submission" date="2013-09" db="EMBL/GenBank/DDBJ databases">
        <title>Whole genome shotgun sequence of Vibrio azureus NBRC 104587.</title>
        <authorList>
            <person name="Isaki S."/>
            <person name="Hosoyama A."/>
            <person name="Numata M."/>
            <person name="Hashimoto M."/>
            <person name="Hosoyama Y."/>
            <person name="Tsuchikane K."/>
            <person name="Noguchi M."/>
            <person name="Hirakata S."/>
            <person name="Ichikawa N."/>
            <person name="Ohji S."/>
            <person name="Yamazoe A."/>
            <person name="Fujita N."/>
        </authorList>
    </citation>
    <scope>NUCLEOTIDE SEQUENCE [LARGE SCALE GENOMIC DNA]</scope>
    <source>
        <strain evidence="4 5">NBRC 104587</strain>
    </source>
</reference>
<comment type="caution">
    <text evidence="4">The sequence shown here is derived from an EMBL/GenBank/DDBJ whole genome shotgun (WGS) entry which is preliminary data.</text>
</comment>
<dbReference type="Pfam" id="PF00486">
    <property type="entry name" value="Trans_reg_C"/>
    <property type="match status" value="1"/>
</dbReference>
<evidence type="ECO:0000313" key="4">
    <source>
        <dbReference type="EMBL" id="GAD77579.1"/>
    </source>
</evidence>
<dbReference type="SUPFAM" id="SSF46894">
    <property type="entry name" value="C-terminal effector domain of the bipartite response regulators"/>
    <property type="match status" value="1"/>
</dbReference>
<name>U3C869_9VIBR</name>
<evidence type="ECO:0000256" key="2">
    <source>
        <dbReference type="PROSITE-ProRule" id="PRU01091"/>
    </source>
</evidence>
<feature type="domain" description="OmpR/PhoB-type" evidence="3">
    <location>
        <begin position="19"/>
        <end position="116"/>
    </location>
</feature>
<dbReference type="InterPro" id="IPR036388">
    <property type="entry name" value="WH-like_DNA-bd_sf"/>
</dbReference>
<protein>
    <recommendedName>
        <fullName evidence="3">OmpR/PhoB-type domain-containing protein</fullName>
    </recommendedName>
</protein>
<keyword evidence="5" id="KW-1185">Reference proteome</keyword>
<sequence>MLGLISAGMIAQEKWNCFDIKVSFVDVKFDIGESSVTYRDKKTSLQANELNLALLLLKNHGEMVTKDEIFREVWKNKVVTEGSIKRSISLLRKALSEVEVEVEIKAHRGLGYSINTPLNVFLDNQVALLTPSESSEDSESNSAFFWAKSSLLCITLIISNLIFSSYLVYEKYLKYEAFRGEDYFSSGFISFKYRKSHITSDHQASVTLITNKKNTIPVYLSKLLTMLNQDMVIFYQVNDSRIYFSYSLEKSVGILYSNNYILPRGTEVEKIKEILSPFQ</sequence>
<dbReference type="STRING" id="1219077.VAZ01S_080_00290"/>
<evidence type="ECO:0000313" key="5">
    <source>
        <dbReference type="Proteomes" id="UP000016567"/>
    </source>
</evidence>
<dbReference type="GO" id="GO:0000160">
    <property type="term" value="P:phosphorelay signal transduction system"/>
    <property type="evidence" value="ECO:0007669"/>
    <property type="project" value="InterPro"/>
</dbReference>
<evidence type="ECO:0000256" key="1">
    <source>
        <dbReference type="ARBA" id="ARBA00023125"/>
    </source>
</evidence>
<dbReference type="Gene3D" id="1.10.10.10">
    <property type="entry name" value="Winged helix-like DNA-binding domain superfamily/Winged helix DNA-binding domain"/>
    <property type="match status" value="1"/>
</dbReference>
<feature type="DNA-binding region" description="OmpR/PhoB-type" evidence="2">
    <location>
        <begin position="19"/>
        <end position="116"/>
    </location>
</feature>
<keyword evidence="1 2" id="KW-0238">DNA-binding</keyword>
<dbReference type="Proteomes" id="UP000016567">
    <property type="component" value="Unassembled WGS sequence"/>
</dbReference>
<dbReference type="InterPro" id="IPR001867">
    <property type="entry name" value="OmpR/PhoB-type_DNA-bd"/>
</dbReference>
<accession>U3C869</accession>
<dbReference type="PROSITE" id="PS51755">
    <property type="entry name" value="OMPR_PHOB"/>
    <property type="match status" value="1"/>
</dbReference>
<gene>
    <name evidence="4" type="ORF">VAZ01S_080_00290</name>
</gene>
<dbReference type="InterPro" id="IPR016032">
    <property type="entry name" value="Sig_transdc_resp-reg_C-effctor"/>
</dbReference>
<evidence type="ECO:0000259" key="3">
    <source>
        <dbReference type="PROSITE" id="PS51755"/>
    </source>
</evidence>
<organism evidence="4 5">
    <name type="scientific">Vibrio azureus NBRC 104587</name>
    <dbReference type="NCBI Taxonomy" id="1219077"/>
    <lineage>
        <taxon>Bacteria</taxon>
        <taxon>Pseudomonadati</taxon>
        <taxon>Pseudomonadota</taxon>
        <taxon>Gammaproteobacteria</taxon>
        <taxon>Vibrionales</taxon>
        <taxon>Vibrionaceae</taxon>
        <taxon>Vibrio</taxon>
    </lineage>
</organism>
<dbReference type="GO" id="GO:0006355">
    <property type="term" value="P:regulation of DNA-templated transcription"/>
    <property type="evidence" value="ECO:0007669"/>
    <property type="project" value="InterPro"/>
</dbReference>